<feature type="domain" description="Acyl-CoA dehydrogenase/oxidase C-terminal" evidence="14">
    <location>
        <begin position="276"/>
        <end position="417"/>
    </location>
</feature>
<feature type="domain" description="Acyl-CoA oxidase/dehydrogenase middle" evidence="15">
    <location>
        <begin position="161"/>
        <end position="257"/>
    </location>
</feature>
<dbReference type="SUPFAM" id="SSF56645">
    <property type="entry name" value="Acyl-CoA dehydrogenase NM domain-like"/>
    <property type="match status" value="1"/>
</dbReference>
<evidence type="ECO:0000256" key="7">
    <source>
        <dbReference type="ARBA" id="ARBA00023002"/>
    </source>
</evidence>
<dbReference type="InterPro" id="IPR037069">
    <property type="entry name" value="AcylCoA_DH/ox_N_sf"/>
</dbReference>
<proteinExistence type="inferred from homology"/>
<accession>A0A9P4H479</accession>
<evidence type="ECO:0000256" key="6">
    <source>
        <dbReference type="ARBA" id="ARBA00022946"/>
    </source>
</evidence>
<comment type="subcellular location">
    <subcellularLocation>
        <location evidence="2">Mitochondrion matrix</location>
    </subcellularLocation>
</comment>
<dbReference type="GO" id="GO:0004361">
    <property type="term" value="F:glutaryl-CoA dehydrogenase activity"/>
    <property type="evidence" value="ECO:0007669"/>
    <property type="project" value="UniProtKB-EC"/>
</dbReference>
<dbReference type="FunFam" id="1.20.140.10:FF:000006">
    <property type="entry name" value="Glutaryl-CoA dehydrogenase, mitochondrial"/>
    <property type="match status" value="1"/>
</dbReference>
<dbReference type="EC" id="1.3.8.6" evidence="11"/>
<keyword evidence="5 13" id="KW-0274">FAD</keyword>
<comment type="pathway">
    <text evidence="10">Amino-acid metabolism; tryptophan metabolism.</text>
</comment>
<comment type="pathway">
    <text evidence="9">Amino-acid metabolism; lysine degradation.</text>
</comment>
<dbReference type="GO" id="GO:0005759">
    <property type="term" value="C:mitochondrial matrix"/>
    <property type="evidence" value="ECO:0007669"/>
    <property type="project" value="UniProtKB-SubCell"/>
</dbReference>
<dbReference type="EMBL" id="ML978220">
    <property type="protein sequence ID" value="KAF2027913.1"/>
    <property type="molecule type" value="Genomic_DNA"/>
</dbReference>
<evidence type="ECO:0000259" key="14">
    <source>
        <dbReference type="Pfam" id="PF00441"/>
    </source>
</evidence>
<dbReference type="GO" id="GO:0005743">
    <property type="term" value="C:mitochondrial inner membrane"/>
    <property type="evidence" value="ECO:0007669"/>
    <property type="project" value="TreeGrafter"/>
</dbReference>
<evidence type="ECO:0000313" key="18">
    <source>
        <dbReference type="Proteomes" id="UP000799777"/>
    </source>
</evidence>
<dbReference type="FunFam" id="1.10.540.10:FF:000003">
    <property type="entry name" value="glutaryl-CoA dehydrogenase, mitochondrial"/>
    <property type="match status" value="1"/>
</dbReference>
<keyword evidence="6" id="KW-0809">Transit peptide</keyword>
<dbReference type="CDD" id="cd01151">
    <property type="entry name" value="GCD"/>
    <property type="match status" value="1"/>
</dbReference>
<dbReference type="Pfam" id="PF02771">
    <property type="entry name" value="Acyl-CoA_dh_N"/>
    <property type="match status" value="1"/>
</dbReference>
<dbReference type="FunFam" id="2.40.110.10:FF:000008">
    <property type="entry name" value="Glutaryl-CoA dehydrogenase, mitochondrial"/>
    <property type="match status" value="1"/>
</dbReference>
<dbReference type="Gene3D" id="2.40.110.10">
    <property type="entry name" value="Butyryl-CoA Dehydrogenase, subunit A, domain 2"/>
    <property type="match status" value="1"/>
</dbReference>
<evidence type="ECO:0000256" key="9">
    <source>
        <dbReference type="ARBA" id="ARBA00037899"/>
    </source>
</evidence>
<dbReference type="AlphaFoldDB" id="A0A9P4H479"/>
<dbReference type="Gene3D" id="1.10.540.10">
    <property type="entry name" value="Acyl-CoA dehydrogenase/oxidase, N-terminal domain"/>
    <property type="match status" value="1"/>
</dbReference>
<gene>
    <name evidence="17" type="ORF">EK21DRAFT_71026</name>
</gene>
<evidence type="ECO:0000256" key="5">
    <source>
        <dbReference type="ARBA" id="ARBA00022827"/>
    </source>
</evidence>
<evidence type="ECO:0000256" key="11">
    <source>
        <dbReference type="ARBA" id="ARBA00039033"/>
    </source>
</evidence>
<dbReference type="InterPro" id="IPR009100">
    <property type="entry name" value="AcylCoA_DH/oxidase_NM_dom_sf"/>
</dbReference>
<comment type="cofactor">
    <cofactor evidence="1 13">
        <name>FAD</name>
        <dbReference type="ChEBI" id="CHEBI:57692"/>
    </cofactor>
</comment>
<dbReference type="InterPro" id="IPR046373">
    <property type="entry name" value="Acyl-CoA_Oxase/DH_mid-dom_sf"/>
</dbReference>
<dbReference type="GO" id="GO:0033539">
    <property type="term" value="P:fatty acid beta-oxidation using acyl-CoA dehydrogenase"/>
    <property type="evidence" value="ECO:0007669"/>
    <property type="project" value="TreeGrafter"/>
</dbReference>
<comment type="similarity">
    <text evidence="3 13">Belongs to the acyl-CoA dehydrogenase family.</text>
</comment>
<comment type="caution">
    <text evidence="17">The sequence shown here is derived from an EMBL/GenBank/DDBJ whole genome shotgun (WGS) entry which is preliminary data.</text>
</comment>
<evidence type="ECO:0000256" key="1">
    <source>
        <dbReference type="ARBA" id="ARBA00001974"/>
    </source>
</evidence>
<dbReference type="InterPro" id="IPR006091">
    <property type="entry name" value="Acyl-CoA_Oxase/DH_mid-dom"/>
</dbReference>
<dbReference type="InterPro" id="IPR036250">
    <property type="entry name" value="AcylCo_DH-like_C"/>
</dbReference>
<sequence>MLRPFCRHVARQITPATRSAAIGKRFMSTPVSFDWTDPLNAKHLFTEEEAAISETAEAYCQERMLPRVLQAYRDENFDRKIIEEMGELGLLGASIQGYECAGVSSVAAGLITRAVERVDSGYRSGYSVQSSLAMGGIEEFGTEELKERLLPKMAKGQLLGCFGLTEPNHGSDPGSMETKAKPHPTKKGYYSLSGSKTWITNSPIADVLLVWAKLDGKIRGFVIERDQCPPGTLETPAIKNKNGLRASLTGMIQMDNCPVPEANLFPDIVGLKGPFSCLNSARYGIAWGTMGALEDCIARTREYALDRKQFKGNPIAKYQLVQKKLADATTDAAYGILAACHVGRLKDEGKAAPEMISMIKRHNCDRALVNARTLQEVFGGNAVSDEYGIGRHVANLFVTQTYEGQSDIHALILGRAITGLQAFC</sequence>
<dbReference type="SUPFAM" id="SSF47203">
    <property type="entry name" value="Acyl-CoA dehydrogenase C-terminal domain-like"/>
    <property type="match status" value="1"/>
</dbReference>
<feature type="domain" description="Acyl-CoA dehydrogenase/oxidase N-terminal" evidence="16">
    <location>
        <begin position="46"/>
        <end position="157"/>
    </location>
</feature>
<organism evidence="17 18">
    <name type="scientific">Setomelanomma holmii</name>
    <dbReference type="NCBI Taxonomy" id="210430"/>
    <lineage>
        <taxon>Eukaryota</taxon>
        <taxon>Fungi</taxon>
        <taxon>Dikarya</taxon>
        <taxon>Ascomycota</taxon>
        <taxon>Pezizomycotina</taxon>
        <taxon>Dothideomycetes</taxon>
        <taxon>Pleosporomycetidae</taxon>
        <taxon>Pleosporales</taxon>
        <taxon>Pleosporineae</taxon>
        <taxon>Phaeosphaeriaceae</taxon>
        <taxon>Setomelanomma</taxon>
    </lineage>
</organism>
<dbReference type="Proteomes" id="UP000799777">
    <property type="component" value="Unassembled WGS sequence"/>
</dbReference>
<evidence type="ECO:0000259" key="15">
    <source>
        <dbReference type="Pfam" id="PF02770"/>
    </source>
</evidence>
<dbReference type="GO" id="GO:0046949">
    <property type="term" value="P:fatty-acyl-CoA biosynthetic process"/>
    <property type="evidence" value="ECO:0007669"/>
    <property type="project" value="TreeGrafter"/>
</dbReference>
<evidence type="ECO:0000256" key="8">
    <source>
        <dbReference type="ARBA" id="ARBA00023128"/>
    </source>
</evidence>
<keyword evidence="8" id="KW-0496">Mitochondrion</keyword>
<dbReference type="PANTHER" id="PTHR42807:SF1">
    <property type="entry name" value="GLUTARYL-COA DEHYDROGENASE, MITOCHONDRIAL"/>
    <property type="match status" value="1"/>
</dbReference>
<dbReference type="PANTHER" id="PTHR42807">
    <property type="entry name" value="GLUTARYL-COA DEHYDROGENASE, MITOCHONDRIAL"/>
    <property type="match status" value="1"/>
</dbReference>
<dbReference type="Gene3D" id="1.20.140.10">
    <property type="entry name" value="Butyryl-CoA Dehydrogenase, subunit A, domain 3"/>
    <property type="match status" value="1"/>
</dbReference>
<evidence type="ECO:0000256" key="12">
    <source>
        <dbReference type="ARBA" id="ARBA00049493"/>
    </source>
</evidence>
<evidence type="ECO:0000256" key="2">
    <source>
        <dbReference type="ARBA" id="ARBA00004305"/>
    </source>
</evidence>
<evidence type="ECO:0000313" key="17">
    <source>
        <dbReference type="EMBL" id="KAF2027913.1"/>
    </source>
</evidence>
<name>A0A9P4H479_9PLEO</name>
<dbReference type="GO" id="GO:0050660">
    <property type="term" value="F:flavin adenine dinucleotide binding"/>
    <property type="evidence" value="ECO:0007669"/>
    <property type="project" value="InterPro"/>
</dbReference>
<dbReference type="GO" id="GO:0000062">
    <property type="term" value="F:fatty-acyl-CoA binding"/>
    <property type="evidence" value="ECO:0007669"/>
    <property type="project" value="TreeGrafter"/>
</dbReference>
<comment type="catalytic activity">
    <reaction evidence="12">
        <text>glutaryl-CoA + oxidized [electron-transfer flavoprotein] + 2 H(+) = (2E)-butenoyl-CoA + reduced [electron-transfer flavoprotein] + CO2</text>
        <dbReference type="Rhea" id="RHEA:13389"/>
        <dbReference type="Rhea" id="RHEA-COMP:10685"/>
        <dbReference type="Rhea" id="RHEA-COMP:10686"/>
        <dbReference type="ChEBI" id="CHEBI:15378"/>
        <dbReference type="ChEBI" id="CHEBI:16526"/>
        <dbReference type="ChEBI" id="CHEBI:57332"/>
        <dbReference type="ChEBI" id="CHEBI:57378"/>
        <dbReference type="ChEBI" id="CHEBI:57692"/>
        <dbReference type="ChEBI" id="CHEBI:58307"/>
        <dbReference type="EC" id="1.3.8.6"/>
    </reaction>
</comment>
<dbReference type="Pfam" id="PF02770">
    <property type="entry name" value="Acyl-CoA_dh_M"/>
    <property type="match status" value="1"/>
</dbReference>
<dbReference type="InterPro" id="IPR013786">
    <property type="entry name" value="AcylCoA_DH/ox_N"/>
</dbReference>
<keyword evidence="4 13" id="KW-0285">Flavoprotein</keyword>
<protein>
    <recommendedName>
        <fullName evidence="11">glutaryl-CoA dehydrogenase (ETF)</fullName>
        <ecNumber evidence="11">1.3.8.6</ecNumber>
    </recommendedName>
</protein>
<reference evidence="17" key="1">
    <citation type="journal article" date="2020" name="Stud. Mycol.">
        <title>101 Dothideomycetes genomes: a test case for predicting lifestyles and emergence of pathogens.</title>
        <authorList>
            <person name="Haridas S."/>
            <person name="Albert R."/>
            <person name="Binder M."/>
            <person name="Bloem J."/>
            <person name="Labutti K."/>
            <person name="Salamov A."/>
            <person name="Andreopoulos B."/>
            <person name="Baker S."/>
            <person name="Barry K."/>
            <person name="Bills G."/>
            <person name="Bluhm B."/>
            <person name="Cannon C."/>
            <person name="Castanera R."/>
            <person name="Culley D."/>
            <person name="Daum C."/>
            <person name="Ezra D."/>
            <person name="Gonzalez J."/>
            <person name="Henrissat B."/>
            <person name="Kuo A."/>
            <person name="Liang C."/>
            <person name="Lipzen A."/>
            <person name="Lutzoni F."/>
            <person name="Magnuson J."/>
            <person name="Mondo S."/>
            <person name="Nolan M."/>
            <person name="Ohm R."/>
            <person name="Pangilinan J."/>
            <person name="Park H.-J."/>
            <person name="Ramirez L."/>
            <person name="Alfaro M."/>
            <person name="Sun H."/>
            <person name="Tritt A."/>
            <person name="Yoshinaga Y."/>
            <person name="Zwiers L.-H."/>
            <person name="Turgeon B."/>
            <person name="Goodwin S."/>
            <person name="Spatafora J."/>
            <person name="Crous P."/>
            <person name="Grigoriev I."/>
        </authorList>
    </citation>
    <scope>NUCLEOTIDE SEQUENCE</scope>
    <source>
        <strain evidence="17">CBS 110217</strain>
    </source>
</reference>
<evidence type="ECO:0000256" key="3">
    <source>
        <dbReference type="ARBA" id="ARBA00009347"/>
    </source>
</evidence>
<dbReference type="InterPro" id="IPR052033">
    <property type="entry name" value="Glutaryl-CoA_DH_mitochondrial"/>
</dbReference>
<evidence type="ECO:0000256" key="10">
    <source>
        <dbReference type="ARBA" id="ARBA00037927"/>
    </source>
</evidence>
<evidence type="ECO:0000259" key="16">
    <source>
        <dbReference type="Pfam" id="PF02771"/>
    </source>
</evidence>
<keyword evidence="7 13" id="KW-0560">Oxidoreductase</keyword>
<dbReference type="OrthoDB" id="435240at2759"/>
<dbReference type="InterPro" id="IPR009075">
    <property type="entry name" value="AcylCo_DH/oxidase_C"/>
</dbReference>
<keyword evidence="18" id="KW-1185">Reference proteome</keyword>
<dbReference type="Pfam" id="PF00441">
    <property type="entry name" value="Acyl-CoA_dh_1"/>
    <property type="match status" value="1"/>
</dbReference>
<evidence type="ECO:0000256" key="13">
    <source>
        <dbReference type="RuleBase" id="RU362125"/>
    </source>
</evidence>
<evidence type="ECO:0000256" key="4">
    <source>
        <dbReference type="ARBA" id="ARBA00022630"/>
    </source>
</evidence>